<dbReference type="SMART" id="SM00507">
    <property type="entry name" value="HNHc"/>
    <property type="match status" value="1"/>
</dbReference>
<gene>
    <name evidence="3" type="ORF">GCM10023171_33480</name>
</gene>
<dbReference type="InterPro" id="IPR002711">
    <property type="entry name" value="HNH"/>
</dbReference>
<reference evidence="4" key="1">
    <citation type="journal article" date="2019" name="Int. J. Syst. Evol. Microbiol.">
        <title>The Global Catalogue of Microorganisms (GCM) 10K type strain sequencing project: providing services to taxonomists for standard genome sequencing and annotation.</title>
        <authorList>
            <consortium name="The Broad Institute Genomics Platform"/>
            <consortium name="The Broad Institute Genome Sequencing Center for Infectious Disease"/>
            <person name="Wu L."/>
            <person name="Ma J."/>
        </authorList>
    </citation>
    <scope>NUCLEOTIDE SEQUENCE [LARGE SCALE GENOMIC DNA]</scope>
    <source>
        <strain evidence="4">JCM 17839</strain>
    </source>
</reference>
<dbReference type="Gene3D" id="1.10.30.50">
    <property type="match status" value="1"/>
</dbReference>
<dbReference type="InterPro" id="IPR003870">
    <property type="entry name" value="DUF222"/>
</dbReference>
<accession>A0ABP8PSQ8</accession>
<proteinExistence type="inferred from homology"/>
<evidence type="ECO:0000256" key="1">
    <source>
        <dbReference type="ARBA" id="ARBA00023450"/>
    </source>
</evidence>
<keyword evidence="4" id="KW-1185">Reference proteome</keyword>
<keyword evidence="3" id="KW-0540">Nuclease</keyword>
<dbReference type="CDD" id="cd00085">
    <property type="entry name" value="HNHc"/>
    <property type="match status" value="1"/>
</dbReference>
<keyword evidence="3" id="KW-0378">Hydrolase</keyword>
<name>A0ABP8PSQ8_9MICO</name>
<comment type="similarity">
    <text evidence="1">Belongs to the Rv1128c/1148c/1588c/1702c/1945/3466 family.</text>
</comment>
<evidence type="ECO:0000313" key="3">
    <source>
        <dbReference type="EMBL" id="GAA4490750.1"/>
    </source>
</evidence>
<dbReference type="Proteomes" id="UP001500731">
    <property type="component" value="Unassembled WGS sequence"/>
</dbReference>
<dbReference type="EMBL" id="BAABGP010000024">
    <property type="protein sequence ID" value="GAA4490750.1"/>
    <property type="molecule type" value="Genomic_DNA"/>
</dbReference>
<comment type="caution">
    <text evidence="3">The sequence shown here is derived from an EMBL/GenBank/DDBJ whole genome shotgun (WGS) entry which is preliminary data.</text>
</comment>
<dbReference type="Pfam" id="PF01844">
    <property type="entry name" value="HNH"/>
    <property type="match status" value="1"/>
</dbReference>
<organism evidence="3 4">
    <name type="scientific">Microbacterium panaciterrae</name>
    <dbReference type="NCBI Taxonomy" id="985759"/>
    <lineage>
        <taxon>Bacteria</taxon>
        <taxon>Bacillati</taxon>
        <taxon>Actinomycetota</taxon>
        <taxon>Actinomycetes</taxon>
        <taxon>Micrococcales</taxon>
        <taxon>Microbacteriaceae</taxon>
        <taxon>Microbacterium</taxon>
    </lineage>
</organism>
<dbReference type="InterPro" id="IPR003615">
    <property type="entry name" value="HNH_nuc"/>
</dbReference>
<feature type="domain" description="HNH nuclease" evidence="2">
    <location>
        <begin position="350"/>
        <end position="401"/>
    </location>
</feature>
<dbReference type="Pfam" id="PF02720">
    <property type="entry name" value="DUF222"/>
    <property type="match status" value="1"/>
</dbReference>
<dbReference type="RefSeq" id="WP_345188577.1">
    <property type="nucleotide sequence ID" value="NZ_BAABGP010000024.1"/>
</dbReference>
<evidence type="ECO:0000313" key="4">
    <source>
        <dbReference type="Proteomes" id="UP001500731"/>
    </source>
</evidence>
<keyword evidence="3" id="KW-0255">Endonuclease</keyword>
<dbReference type="GO" id="GO:0004519">
    <property type="term" value="F:endonuclease activity"/>
    <property type="evidence" value="ECO:0007669"/>
    <property type="project" value="UniProtKB-KW"/>
</dbReference>
<sequence>MSNTLAPLLEAARLLEQTWAGAGSGSDLSRAQLIAVNDAIGQLKRTADAVHSEVAASVAFESRRELGPQSLAKQQGFRTAAQLIAMTTGASTGDAVRLVKVGQATAPRTNLIGEALPAKFPDVREALRAGRIGAPAADLILTFLDRMIPKVGRECVAEAEVFLVHQAPGLSLDEVRKMITRLEAHLDPDGVEPREGDLRGQASLRMFQRAGMLHINAVLDPERGAPVQAAIHGFVSAEFAAKRDGRDRNAPDADRHDLTAIQADALVHLAEHALSCESVESLNGATVVVRVDLQDLESDTGSGLIDGIEQPVSIATVRRMAADGGVIPWVCGSDGEVLDWGRCRRLFSPAQKLALRERDGGCAFCGLPPSMTKAHHIRWWSRDAGPTDLSNGVLLCETCQHLIHDVGWEIRIEGDSVFGKVWFLPPPHVDPLRTPRLGGRARIEVLT</sequence>
<evidence type="ECO:0000259" key="2">
    <source>
        <dbReference type="SMART" id="SM00507"/>
    </source>
</evidence>
<protein>
    <submittedName>
        <fullName evidence="3">HNH endonuclease signature motif containing protein</fullName>
    </submittedName>
</protein>